<dbReference type="AlphaFoldDB" id="U6GPW6"/>
<evidence type="ECO:0000256" key="6">
    <source>
        <dbReference type="SAM" id="Phobius"/>
    </source>
</evidence>
<gene>
    <name evidence="8" type="ORF">EAH_00004190</name>
</gene>
<evidence type="ECO:0000256" key="1">
    <source>
        <dbReference type="ARBA" id="ARBA00004477"/>
    </source>
</evidence>
<proteinExistence type="predicted"/>
<dbReference type="OrthoDB" id="328822at2759"/>
<accession>U6GPW6</accession>
<keyword evidence="5 6" id="KW-0472">Membrane</keyword>
<protein>
    <submittedName>
        <fullName evidence="8">Reticulon domain-containing protein, putative</fullName>
    </submittedName>
</protein>
<evidence type="ECO:0000259" key="7">
    <source>
        <dbReference type="Pfam" id="PF02453"/>
    </source>
</evidence>
<feature type="transmembrane region" description="Helical" evidence="6">
    <location>
        <begin position="117"/>
        <end position="145"/>
    </location>
</feature>
<dbReference type="RefSeq" id="XP_013248928.1">
    <property type="nucleotide sequence ID" value="XM_013393474.1"/>
</dbReference>
<sequence length="219" mass="24612">MGSSQECGGCIVSRTLGLESRANSLALFVSVNLFYFLVFAMGKSMVSLCCYLCLAPVMLGLLLKALHLTPVEEGPWEIVSRSGIESCVGRLYDRTNQFLEFCRDVCLWRNVFFTTKVCCALLSLGYVSSFLSFASLVFVATWGWFLYSSCSSLFHDTIYPIVSPYIKMANQTFHKLFQSIPKMEASDKKLHGTGYARVALLSLLLYLTEQLQRRLPRAL</sequence>
<evidence type="ECO:0000256" key="4">
    <source>
        <dbReference type="ARBA" id="ARBA00022989"/>
    </source>
</evidence>
<reference evidence="8" key="1">
    <citation type="submission" date="2013-10" db="EMBL/GenBank/DDBJ databases">
        <title>Genomic analysis of the causative agents of coccidiosis in chickens.</title>
        <authorList>
            <person name="Reid A.J."/>
            <person name="Blake D."/>
            <person name="Billington K."/>
            <person name="Browne H."/>
            <person name="Dunn M."/>
            <person name="Hung S."/>
            <person name="Kawahara F."/>
            <person name="Miranda-Saavedra D."/>
            <person name="Mourier T."/>
            <person name="Nagra H."/>
            <person name="Otto T.D."/>
            <person name="Rawlings N."/>
            <person name="Sanchez A."/>
            <person name="Sanders M."/>
            <person name="Subramaniam C."/>
            <person name="Tay Y."/>
            <person name="Dear P."/>
            <person name="Doerig C."/>
            <person name="Gruber A."/>
            <person name="Parkinson J."/>
            <person name="Shirley M."/>
            <person name="Wan K.L."/>
            <person name="Berriman M."/>
            <person name="Tomley F."/>
            <person name="Pain A."/>
        </authorList>
    </citation>
    <scope>NUCLEOTIDE SEQUENCE</scope>
    <source>
        <strain evidence="8">Houghton</strain>
    </source>
</reference>
<comment type="subcellular location">
    <subcellularLocation>
        <location evidence="1">Endoplasmic reticulum membrane</location>
        <topology evidence="1">Multi-pass membrane protein</topology>
    </subcellularLocation>
</comment>
<evidence type="ECO:0000313" key="8">
    <source>
        <dbReference type="EMBL" id="CDI81318.1"/>
    </source>
</evidence>
<name>U6GPW6_EIMAC</name>
<dbReference type="TCDB" id="8.A.102.2.3">
    <property type="family name" value="the reticulon (reticulon) family"/>
</dbReference>
<evidence type="ECO:0000256" key="5">
    <source>
        <dbReference type="ARBA" id="ARBA00023136"/>
    </source>
</evidence>
<dbReference type="EMBL" id="HG671592">
    <property type="protein sequence ID" value="CDI81318.1"/>
    <property type="molecule type" value="Genomic_DNA"/>
</dbReference>
<dbReference type="GO" id="GO:0005789">
    <property type="term" value="C:endoplasmic reticulum membrane"/>
    <property type="evidence" value="ECO:0007669"/>
    <property type="project" value="UniProtKB-SubCell"/>
</dbReference>
<dbReference type="Proteomes" id="UP000018050">
    <property type="component" value="Unassembled WGS sequence"/>
</dbReference>
<evidence type="ECO:0000256" key="2">
    <source>
        <dbReference type="ARBA" id="ARBA00022692"/>
    </source>
</evidence>
<keyword evidence="4 6" id="KW-1133">Transmembrane helix</keyword>
<reference evidence="8" key="2">
    <citation type="submission" date="2013-10" db="EMBL/GenBank/DDBJ databases">
        <authorList>
            <person name="Aslett M."/>
        </authorList>
    </citation>
    <scope>NUCLEOTIDE SEQUENCE</scope>
    <source>
        <strain evidence="8">Houghton</strain>
    </source>
</reference>
<organism evidence="8 9">
    <name type="scientific">Eimeria acervulina</name>
    <name type="common">Coccidian parasite</name>
    <dbReference type="NCBI Taxonomy" id="5801"/>
    <lineage>
        <taxon>Eukaryota</taxon>
        <taxon>Sar</taxon>
        <taxon>Alveolata</taxon>
        <taxon>Apicomplexa</taxon>
        <taxon>Conoidasida</taxon>
        <taxon>Coccidia</taxon>
        <taxon>Eucoccidiorida</taxon>
        <taxon>Eimeriorina</taxon>
        <taxon>Eimeriidae</taxon>
        <taxon>Eimeria</taxon>
    </lineage>
</organism>
<keyword evidence="9" id="KW-1185">Reference proteome</keyword>
<dbReference type="VEuPathDB" id="ToxoDB:EAH_00004190"/>
<dbReference type="GeneID" id="25268489"/>
<dbReference type="Pfam" id="PF02453">
    <property type="entry name" value="Reticulon"/>
    <property type="match status" value="1"/>
</dbReference>
<evidence type="ECO:0000256" key="3">
    <source>
        <dbReference type="ARBA" id="ARBA00022824"/>
    </source>
</evidence>
<feature type="domain" description="Reticulon" evidence="7">
    <location>
        <begin position="22"/>
        <end position="145"/>
    </location>
</feature>
<dbReference type="OMA" id="NRMENVT"/>
<dbReference type="InterPro" id="IPR003388">
    <property type="entry name" value="Reticulon"/>
</dbReference>
<keyword evidence="2 6" id="KW-0812">Transmembrane</keyword>
<evidence type="ECO:0000313" key="9">
    <source>
        <dbReference type="Proteomes" id="UP000018050"/>
    </source>
</evidence>
<keyword evidence="3" id="KW-0256">Endoplasmic reticulum</keyword>